<comment type="caution">
    <text evidence="9">The sequence shown here is derived from an EMBL/GenBank/DDBJ whole genome shotgun (WGS) entry which is preliminary data.</text>
</comment>
<proteinExistence type="inferred from homology"/>
<dbReference type="AlphaFoldDB" id="A0AAV0SVP9"/>
<keyword evidence="10" id="KW-1185">Reference proteome</keyword>
<feature type="transmembrane region" description="Helical" evidence="7">
    <location>
        <begin position="447"/>
        <end position="469"/>
    </location>
</feature>
<keyword evidence="4 7" id="KW-0812">Transmembrane</keyword>
<dbReference type="InterPro" id="IPR036259">
    <property type="entry name" value="MFS_trans_sf"/>
</dbReference>
<dbReference type="Proteomes" id="UP001157938">
    <property type="component" value="Unassembled WGS sequence"/>
</dbReference>
<organism evidence="9 11">
    <name type="scientific">Peronospora farinosa</name>
    <dbReference type="NCBI Taxonomy" id="134698"/>
    <lineage>
        <taxon>Eukaryota</taxon>
        <taxon>Sar</taxon>
        <taxon>Stramenopiles</taxon>
        <taxon>Oomycota</taxon>
        <taxon>Peronosporomycetes</taxon>
        <taxon>Peronosporales</taxon>
        <taxon>Peronosporaceae</taxon>
        <taxon>Peronospora</taxon>
    </lineage>
</organism>
<evidence type="ECO:0000256" key="1">
    <source>
        <dbReference type="ARBA" id="ARBA00004141"/>
    </source>
</evidence>
<dbReference type="InterPro" id="IPR039309">
    <property type="entry name" value="BT1"/>
</dbReference>
<reference evidence="9" key="2">
    <citation type="submission" date="2022-12" db="EMBL/GenBank/DDBJ databases">
        <authorList>
            <person name="Webb A."/>
        </authorList>
    </citation>
    <scope>NUCLEOTIDE SEQUENCE</scope>
    <source>
        <strain evidence="9">Pf2</strain>
    </source>
</reference>
<feature type="transmembrane region" description="Helical" evidence="7">
    <location>
        <begin position="383"/>
        <end position="407"/>
    </location>
</feature>
<evidence type="ECO:0000313" key="10">
    <source>
        <dbReference type="Proteomes" id="UP001157938"/>
    </source>
</evidence>
<comment type="subcellular location">
    <subcellularLocation>
        <location evidence="1">Membrane</location>
        <topology evidence="1">Multi-pass membrane protein</topology>
    </subcellularLocation>
</comment>
<keyword evidence="3" id="KW-0813">Transport</keyword>
<feature type="transmembrane region" description="Helical" evidence="7">
    <location>
        <begin position="533"/>
        <end position="556"/>
    </location>
</feature>
<evidence type="ECO:0000256" key="6">
    <source>
        <dbReference type="ARBA" id="ARBA00023136"/>
    </source>
</evidence>
<name>A0AAV0SVP9_9STRA</name>
<protein>
    <submittedName>
        <fullName evidence="9">Uncharacterized protein</fullName>
    </submittedName>
</protein>
<dbReference type="PANTHER" id="PTHR31585:SF5">
    <property type="entry name" value="RNA-BINDING S4 DOMAIN-CONTAINING PROTEIN"/>
    <property type="match status" value="1"/>
</dbReference>
<accession>A0AAV0SVP9</accession>
<sequence>MGSQCGSAIPDKREIPLCLSYVSKTSQVKNPENEIMSYSFSSTPEPVKLEGGALRAGVVPSFLSLEGFGLLSQYAIIGLNYGLLPATIYPLLQQYLNATGSQVTTASTLVIMPWSFKAFYGILSDCVPICGYRRKSWMLLGWIICLSMLLVMATSSPGDPYYQVSSDRTIKPSDYTPEIRARINFDAGNQAGKYVMLMFFVAVGYVVAVVCTDSVVVDIAQREPMDRRGKTQTIVYSVRTMFVIIGQLLVGFCLNGDEYGGDFNFSLSFPELMAIVAAMSSPILPITWFFVKEEKKPRIAFKQYMIDLWELLQKRAVFQVIIYQFFQCMFSSISYTASSPVQSYMVGVTPINNTISEIFSNALFMGGIMVTSKWGLNWNWRKMILFTGAFVILVDGIATFLTIWNIFRSQWFWLGLPMAVHLPLGVGWMVSDFVIVELSGVGNEGAIFGLLTMVGNLAAPFAQALTLVLDQPFNLTTARIQEDDNSIRTDLTYAVLIMYGMTIISWSFLVFLPRQKEETQEILRTGGSSKMMGVFTIIYVSIAFVWALMTNIMAMFESTSCLVIAGGKGC</sequence>
<dbReference type="EMBL" id="CANTFK010000182">
    <property type="protein sequence ID" value="CAI5708198.1"/>
    <property type="molecule type" value="Genomic_DNA"/>
</dbReference>
<feature type="transmembrane region" description="Helical" evidence="7">
    <location>
        <begin position="413"/>
        <end position="435"/>
    </location>
</feature>
<dbReference type="GO" id="GO:0016020">
    <property type="term" value="C:membrane"/>
    <property type="evidence" value="ECO:0007669"/>
    <property type="project" value="UniProtKB-SubCell"/>
</dbReference>
<feature type="transmembrane region" description="Helical" evidence="7">
    <location>
        <begin position="194"/>
        <end position="212"/>
    </location>
</feature>
<evidence type="ECO:0000313" key="9">
    <source>
        <dbReference type="EMBL" id="CAI5708198.1"/>
    </source>
</evidence>
<dbReference type="Gene3D" id="1.20.1250.20">
    <property type="entry name" value="MFS general substrate transporter like domains"/>
    <property type="match status" value="1"/>
</dbReference>
<feature type="transmembrane region" description="Helical" evidence="7">
    <location>
        <begin position="137"/>
        <end position="155"/>
    </location>
</feature>
<evidence type="ECO:0000256" key="3">
    <source>
        <dbReference type="ARBA" id="ARBA00022448"/>
    </source>
</evidence>
<dbReference type="EMBL" id="CAKLBC010001321">
    <property type="protein sequence ID" value="CAH0491019.1"/>
    <property type="molecule type" value="Genomic_DNA"/>
</dbReference>
<evidence type="ECO:0000256" key="7">
    <source>
        <dbReference type="SAM" id="Phobius"/>
    </source>
</evidence>
<comment type="similarity">
    <text evidence="2">Belongs to the major facilitator superfamily. Folate-biopterin transporter (TC 2.A.71) family.</text>
</comment>
<evidence type="ECO:0000313" key="11">
    <source>
        <dbReference type="Proteomes" id="UP001159659"/>
    </source>
</evidence>
<gene>
    <name evidence="8" type="ORF">PFR001_LOCUS6309</name>
    <name evidence="9" type="ORF">PFR002_LOCUS1783</name>
</gene>
<dbReference type="Proteomes" id="UP001159659">
    <property type="component" value="Unassembled WGS sequence"/>
</dbReference>
<dbReference type="SUPFAM" id="SSF103473">
    <property type="entry name" value="MFS general substrate transporter"/>
    <property type="match status" value="1"/>
</dbReference>
<feature type="transmembrane region" description="Helical" evidence="7">
    <location>
        <begin position="233"/>
        <end position="252"/>
    </location>
</feature>
<feature type="transmembrane region" description="Helical" evidence="7">
    <location>
        <begin position="358"/>
        <end position="376"/>
    </location>
</feature>
<keyword evidence="5 7" id="KW-1133">Transmembrane helix</keyword>
<reference evidence="8 10" key="1">
    <citation type="submission" date="2021-11" db="EMBL/GenBank/DDBJ databases">
        <authorList>
            <person name="Islam A."/>
            <person name="Islam S."/>
            <person name="Flora M.S."/>
            <person name="Rahman M."/>
            <person name="Ziaur R.M."/>
            <person name="Epstein J.H."/>
            <person name="Hassan M."/>
            <person name="Klassen M."/>
            <person name="Woodard K."/>
            <person name="Webb A."/>
            <person name="Webby R.J."/>
            <person name="El Zowalaty M.E."/>
        </authorList>
    </citation>
    <scope>NUCLEOTIDE SEQUENCE [LARGE SCALE GENOMIC DNA]</scope>
    <source>
        <strain evidence="8">Pf1</strain>
    </source>
</reference>
<evidence type="ECO:0000256" key="5">
    <source>
        <dbReference type="ARBA" id="ARBA00022989"/>
    </source>
</evidence>
<feature type="transmembrane region" description="Helical" evidence="7">
    <location>
        <begin position="491"/>
        <end position="512"/>
    </location>
</feature>
<evidence type="ECO:0000256" key="4">
    <source>
        <dbReference type="ARBA" id="ARBA00022692"/>
    </source>
</evidence>
<evidence type="ECO:0000256" key="2">
    <source>
        <dbReference type="ARBA" id="ARBA00007015"/>
    </source>
</evidence>
<evidence type="ECO:0000313" key="8">
    <source>
        <dbReference type="EMBL" id="CAH0491019.1"/>
    </source>
</evidence>
<feature type="transmembrane region" description="Helical" evidence="7">
    <location>
        <begin position="316"/>
        <end position="338"/>
    </location>
</feature>
<dbReference type="PANTHER" id="PTHR31585">
    <property type="entry name" value="FOLATE-BIOPTERIN TRANSPORTER 1, CHLOROPLASTIC"/>
    <property type="match status" value="1"/>
</dbReference>
<feature type="transmembrane region" description="Helical" evidence="7">
    <location>
        <begin position="272"/>
        <end position="291"/>
    </location>
</feature>
<dbReference type="Pfam" id="PF03092">
    <property type="entry name" value="BT1"/>
    <property type="match status" value="1"/>
</dbReference>
<keyword evidence="6 7" id="KW-0472">Membrane</keyword>